<dbReference type="Proteomes" id="UP000294192">
    <property type="component" value="Unassembled WGS sequence"/>
</dbReference>
<dbReference type="RefSeq" id="WP_168388378.1">
    <property type="nucleotide sequence ID" value="NZ_PSZO01000083.1"/>
</dbReference>
<keyword evidence="2" id="KW-1185">Reference proteome</keyword>
<accession>A0A4R0XTV4</accession>
<evidence type="ECO:0000313" key="2">
    <source>
        <dbReference type="Proteomes" id="UP000294192"/>
    </source>
</evidence>
<comment type="caution">
    <text evidence="1">The sequence shown here is derived from an EMBL/GenBank/DDBJ whole genome shotgun (WGS) entry which is preliminary data.</text>
</comment>
<organism evidence="1 2">
    <name type="scientific">Mycoplasma marinum</name>
    <dbReference type="NCBI Taxonomy" id="1937190"/>
    <lineage>
        <taxon>Bacteria</taxon>
        <taxon>Bacillati</taxon>
        <taxon>Mycoplasmatota</taxon>
        <taxon>Mollicutes</taxon>
        <taxon>Mycoplasmataceae</taxon>
        <taxon>Mycoplasma</taxon>
    </lineage>
</organism>
<feature type="non-terminal residue" evidence="1">
    <location>
        <position position="1"/>
    </location>
</feature>
<dbReference type="AlphaFoldDB" id="A0A4R0XTV4"/>
<dbReference type="EMBL" id="PSZO01000083">
    <property type="protein sequence ID" value="TCG10281.1"/>
    <property type="molecule type" value="Genomic_DNA"/>
</dbReference>
<sequence>ATTIKAPTDKASAIASRISDVASLKDELGIDLTSINGSTFAISAKSLPKNIIKISISMNTNDAKVPGSKAIVKNIQIPLIAAKKYVFNHTLFATKDEALKAQKDELTKRVDLEISKNSNKVLVYKFNGKEFLSKEDLIKEYKKVFKINKISFRDLKIKGTETEKKYIEIKNKIDNSNNKIFLTNGKLFTTIDGAIKEYYKHSNGDGSGKTFEKRLHTSHNNLFGGSNAILGLNKSAFKGSGSKDGKKYVTEENTLKKLFESFKNGDLSSISSLKNAIDHSNEFSKYKDEFLKVIKEFERFQNEDGDDWYYFTLKAENMDTNTKLPSGHTLQSDLFLSDAREVSSWKTFWGITTGIVYKKK</sequence>
<proteinExistence type="predicted"/>
<evidence type="ECO:0000313" key="1">
    <source>
        <dbReference type="EMBL" id="TCG10281.1"/>
    </source>
</evidence>
<gene>
    <name evidence="1" type="ORF">C4B24_04920</name>
</gene>
<name>A0A4R0XTV4_9MOLU</name>
<reference evidence="1 2" key="1">
    <citation type="submission" date="2018-02" db="EMBL/GenBank/DDBJ databases">
        <title>Mycoplasma marinum and Mycoplasma todarodis sp. nov., moderately halophilic and psychrotolerant mycoplasmas isolated from cephalopods.</title>
        <authorList>
            <person name="Viver T."/>
        </authorList>
    </citation>
    <scope>NUCLEOTIDE SEQUENCE [LARGE SCALE GENOMIC DNA]</scope>
    <source>
        <strain evidence="1 2">PE</strain>
    </source>
</reference>
<feature type="non-terminal residue" evidence="1">
    <location>
        <position position="360"/>
    </location>
</feature>
<protein>
    <submittedName>
        <fullName evidence="1">Uncharacterized protein</fullName>
    </submittedName>
</protein>